<evidence type="ECO:0000313" key="10">
    <source>
        <dbReference type="RefSeq" id="XP_027203443.1"/>
    </source>
</evidence>
<dbReference type="GO" id="GO:0005811">
    <property type="term" value="C:lipid droplet"/>
    <property type="evidence" value="ECO:0007669"/>
    <property type="project" value="TreeGrafter"/>
</dbReference>
<keyword evidence="9" id="KW-1185">Reference proteome</keyword>
<dbReference type="InterPro" id="IPR042099">
    <property type="entry name" value="ANL_N_sf"/>
</dbReference>
<dbReference type="Pfam" id="PF00501">
    <property type="entry name" value="AMP-binding"/>
    <property type="match status" value="1"/>
</dbReference>
<dbReference type="GO" id="GO:0005524">
    <property type="term" value="F:ATP binding"/>
    <property type="evidence" value="ECO:0007669"/>
    <property type="project" value="UniProtKB-KW"/>
</dbReference>
<keyword evidence="4" id="KW-0443">Lipid metabolism</keyword>
<dbReference type="InParanoid" id="A0A6P6YDC1"/>
<dbReference type="InterPro" id="IPR000873">
    <property type="entry name" value="AMP-dep_synth/lig_dom"/>
</dbReference>
<evidence type="ECO:0000256" key="6">
    <source>
        <dbReference type="ARBA" id="ARBA00026121"/>
    </source>
</evidence>
<keyword evidence="2" id="KW-0436">Ligase</keyword>
<dbReference type="Proteomes" id="UP000515146">
    <property type="component" value="Unplaced"/>
</dbReference>
<sequence>MSNLMTKFIVINTKLLVNTYTAITLPLYTIYQRPWQKLRKSKMFQVQMYKDKNGRNIYYRNGPNELECSFINHHRTVTDLLKTLDRNRIAVGARNVISEKLHCDQNGKPIIVDGKELTKIELSNDYKWLTSGEIMDRADAIARGLQRLGINQNDKVIIYADSNVEWFLVSLALNRLCAITITLFSTLGDTGVLYGLNQSEAPYLVIGESLLKKIDKFDDKIQYLKKIFYIPNNPASYKSNDINVQIAKDRLGKNYQLFSMKQVEKDGSQIQPYEFPDAKPEDVMMIMYTSGTTGNPKGVILTHDNFSSFISSLSKWNHEWPLIEPQSTYLSFLPMAHLFGFICNLYAYLGNKRIAFSSPTTMFSSSISHVHGQTGDIRLIRPELLTCVPLVIERIIKEIYQKLNSKSTVASPVFTYLMDYKIRWSERGYDTPLINRFLCKRINQQFGGRLKTIVSGSAPLNKRAHALIKAALNANVIIGYGATEVTCCSTFMAMTDLSYGRCGIPLDAVKFYLDNWSEGGYSVDDQPNPRGEIIIGGKLVSMGYYKMPEQTAQDFYVDEDGCRWFRTGDIGELYPDGTLKIIDRKKDLTKLANGEFISLGKIESGLRTSRYVENVCICTDRFRNEIIALVVPNQQTLRTLAKELQKEHLSLEQMCEDSTINQKVYESIVDRCRQLAFKKPEIPVKIVIVKEQWTQENNLLTAAFKMRRQAVQKFYQEKIQAIFGEIPSNI</sequence>
<dbReference type="SUPFAM" id="SSF56801">
    <property type="entry name" value="Acetyl-CoA synthetase-like"/>
    <property type="match status" value="1"/>
</dbReference>
<accession>A0A6P6YDC1</accession>
<name>A0A6P6YDC1_DERPT</name>
<feature type="domain" description="AMP-dependent synthetase/ligase" evidence="8">
    <location>
        <begin position="119"/>
        <end position="545"/>
    </location>
</feature>
<evidence type="ECO:0000256" key="7">
    <source>
        <dbReference type="ARBA" id="ARBA00036813"/>
    </source>
</evidence>
<evidence type="ECO:0000256" key="1">
    <source>
        <dbReference type="ARBA" id="ARBA00006432"/>
    </source>
</evidence>
<protein>
    <recommendedName>
        <fullName evidence="6">long-chain-fatty-acid--CoA ligase</fullName>
        <ecNumber evidence="6">6.2.1.3</ecNumber>
    </recommendedName>
</protein>
<dbReference type="OrthoDB" id="1700726at2759"/>
<dbReference type="GO" id="GO:0030182">
    <property type="term" value="P:neuron differentiation"/>
    <property type="evidence" value="ECO:0007669"/>
    <property type="project" value="TreeGrafter"/>
</dbReference>
<dbReference type="GO" id="GO:0005783">
    <property type="term" value="C:endoplasmic reticulum"/>
    <property type="evidence" value="ECO:0007669"/>
    <property type="project" value="TreeGrafter"/>
</dbReference>
<dbReference type="GO" id="GO:0035336">
    <property type="term" value="P:long-chain fatty-acyl-CoA metabolic process"/>
    <property type="evidence" value="ECO:0007669"/>
    <property type="project" value="TreeGrafter"/>
</dbReference>
<keyword evidence="5" id="KW-0067">ATP-binding</keyword>
<evidence type="ECO:0000256" key="4">
    <source>
        <dbReference type="ARBA" id="ARBA00022832"/>
    </source>
</evidence>
<dbReference type="AlphaFoldDB" id="A0A6P6YDC1"/>
<dbReference type="KEGG" id="dpte:113797287"/>
<dbReference type="PANTHER" id="PTHR43272">
    <property type="entry name" value="LONG-CHAIN-FATTY-ACID--COA LIGASE"/>
    <property type="match status" value="1"/>
</dbReference>
<keyword evidence="4" id="KW-0276">Fatty acid metabolism</keyword>
<comment type="similarity">
    <text evidence="1">Belongs to the ATP-dependent AMP-binding enzyme family.</text>
</comment>
<dbReference type="EC" id="6.2.1.3" evidence="6"/>
<keyword evidence="3" id="KW-0547">Nucleotide-binding</keyword>
<evidence type="ECO:0000256" key="5">
    <source>
        <dbReference type="ARBA" id="ARBA00022840"/>
    </source>
</evidence>
<dbReference type="GO" id="GO:0090433">
    <property type="term" value="F:palmitoyl-CoA ligase activity"/>
    <property type="evidence" value="ECO:0007669"/>
    <property type="project" value="TreeGrafter"/>
</dbReference>
<dbReference type="PANTHER" id="PTHR43272:SF83">
    <property type="entry name" value="ACYL-COA SYNTHETASE LONG-CHAIN, ISOFORM J"/>
    <property type="match status" value="1"/>
</dbReference>
<evidence type="ECO:0000256" key="2">
    <source>
        <dbReference type="ARBA" id="ARBA00022598"/>
    </source>
</evidence>
<dbReference type="Gene3D" id="3.40.50.12780">
    <property type="entry name" value="N-terminal domain of ligase-like"/>
    <property type="match status" value="1"/>
</dbReference>
<dbReference type="PROSITE" id="PS00455">
    <property type="entry name" value="AMP_BINDING"/>
    <property type="match status" value="1"/>
</dbReference>
<organism evidence="9 10">
    <name type="scientific">Dermatophagoides pteronyssinus</name>
    <name type="common">European house dust mite</name>
    <dbReference type="NCBI Taxonomy" id="6956"/>
    <lineage>
        <taxon>Eukaryota</taxon>
        <taxon>Metazoa</taxon>
        <taxon>Ecdysozoa</taxon>
        <taxon>Arthropoda</taxon>
        <taxon>Chelicerata</taxon>
        <taxon>Arachnida</taxon>
        <taxon>Acari</taxon>
        <taxon>Acariformes</taxon>
        <taxon>Sarcoptiformes</taxon>
        <taxon>Astigmata</taxon>
        <taxon>Psoroptidia</taxon>
        <taxon>Analgoidea</taxon>
        <taxon>Pyroglyphidae</taxon>
        <taxon>Dermatophagoidinae</taxon>
        <taxon>Dermatophagoides</taxon>
    </lineage>
</organism>
<dbReference type="InterPro" id="IPR020845">
    <property type="entry name" value="AMP-binding_CS"/>
</dbReference>
<evidence type="ECO:0000259" key="8">
    <source>
        <dbReference type="Pfam" id="PF00501"/>
    </source>
</evidence>
<reference evidence="10" key="1">
    <citation type="submission" date="2025-08" db="UniProtKB">
        <authorList>
            <consortium name="RefSeq"/>
        </authorList>
    </citation>
    <scope>IDENTIFICATION</scope>
    <source>
        <strain evidence="10">Airmid</strain>
    </source>
</reference>
<evidence type="ECO:0000256" key="3">
    <source>
        <dbReference type="ARBA" id="ARBA00022741"/>
    </source>
</evidence>
<proteinExistence type="inferred from homology"/>
<dbReference type="GeneID" id="113797287"/>
<evidence type="ECO:0000313" key="9">
    <source>
        <dbReference type="Proteomes" id="UP000515146"/>
    </source>
</evidence>
<dbReference type="OMA" id="CEDSTIN"/>
<dbReference type="GO" id="GO:0005886">
    <property type="term" value="C:plasma membrane"/>
    <property type="evidence" value="ECO:0007669"/>
    <property type="project" value="TreeGrafter"/>
</dbReference>
<gene>
    <name evidence="10" type="primary">LOC113797287</name>
</gene>
<dbReference type="RefSeq" id="XP_027203443.1">
    <property type="nucleotide sequence ID" value="XM_027347642.1"/>
</dbReference>
<comment type="catalytic activity">
    <reaction evidence="7">
        <text>a long-chain fatty acid + ATP + CoA = a long-chain fatty acyl-CoA + AMP + diphosphate</text>
        <dbReference type="Rhea" id="RHEA:15421"/>
        <dbReference type="ChEBI" id="CHEBI:30616"/>
        <dbReference type="ChEBI" id="CHEBI:33019"/>
        <dbReference type="ChEBI" id="CHEBI:57287"/>
        <dbReference type="ChEBI" id="CHEBI:57560"/>
        <dbReference type="ChEBI" id="CHEBI:83139"/>
        <dbReference type="ChEBI" id="CHEBI:456215"/>
        <dbReference type="EC" id="6.2.1.3"/>
    </reaction>
</comment>